<keyword evidence="7" id="KW-1185">Reference proteome</keyword>
<dbReference type="PANTHER" id="PTHR11461:SF367">
    <property type="entry name" value="GH21475P-RELATED"/>
    <property type="match status" value="1"/>
</dbReference>
<dbReference type="EMBL" id="CAVLGL010000084">
    <property type="protein sequence ID" value="CAK1589835.1"/>
    <property type="molecule type" value="Genomic_DNA"/>
</dbReference>
<evidence type="ECO:0000313" key="7">
    <source>
        <dbReference type="Proteomes" id="UP001314205"/>
    </source>
</evidence>
<proteinExistence type="inferred from homology"/>
<keyword evidence="4" id="KW-0732">Signal</keyword>
<dbReference type="InterPro" id="IPR042178">
    <property type="entry name" value="Serpin_sf_1"/>
</dbReference>
<comment type="similarity">
    <text evidence="3">Belongs to the serpin family.</text>
</comment>
<feature type="domain" description="Serpin" evidence="5">
    <location>
        <begin position="37"/>
        <end position="401"/>
    </location>
</feature>
<accession>A0AAV1L388</accession>
<comment type="caution">
    <text evidence="6">The sequence shown here is derived from an EMBL/GenBank/DDBJ whole genome shotgun (WGS) entry which is preliminary data.</text>
</comment>
<dbReference type="PANTHER" id="PTHR11461">
    <property type="entry name" value="SERINE PROTEASE INHIBITOR, SERPIN"/>
    <property type="match status" value="1"/>
</dbReference>
<evidence type="ECO:0000259" key="5">
    <source>
        <dbReference type="SMART" id="SM00093"/>
    </source>
</evidence>
<evidence type="ECO:0000256" key="4">
    <source>
        <dbReference type="SAM" id="SignalP"/>
    </source>
</evidence>
<keyword evidence="2" id="KW-0722">Serine protease inhibitor</keyword>
<evidence type="ECO:0000313" key="6">
    <source>
        <dbReference type="EMBL" id="CAK1589835.1"/>
    </source>
</evidence>
<gene>
    <name evidence="6" type="ORF">PARMNEM_LOCUS10280</name>
</gene>
<dbReference type="Pfam" id="PF00079">
    <property type="entry name" value="Serpin"/>
    <property type="match status" value="1"/>
</dbReference>
<dbReference type="InterPro" id="IPR000215">
    <property type="entry name" value="Serpin_fam"/>
</dbReference>
<dbReference type="Gene3D" id="2.30.39.10">
    <property type="entry name" value="Alpha-1-antitrypsin, domain 1"/>
    <property type="match status" value="1"/>
</dbReference>
<dbReference type="InterPro" id="IPR023796">
    <property type="entry name" value="Serpin_dom"/>
</dbReference>
<dbReference type="CDD" id="cd19598">
    <property type="entry name" value="serpin77Ba-like_insects"/>
    <property type="match status" value="1"/>
</dbReference>
<dbReference type="SMART" id="SM00093">
    <property type="entry name" value="SERPIN"/>
    <property type="match status" value="1"/>
</dbReference>
<dbReference type="SUPFAM" id="SSF56574">
    <property type="entry name" value="Serpins"/>
    <property type="match status" value="1"/>
</dbReference>
<name>A0AAV1L388_9NEOP</name>
<protein>
    <recommendedName>
        <fullName evidence="5">Serpin domain-containing protein</fullName>
    </recommendedName>
</protein>
<evidence type="ECO:0000256" key="1">
    <source>
        <dbReference type="ARBA" id="ARBA00022690"/>
    </source>
</evidence>
<dbReference type="GO" id="GO:0005615">
    <property type="term" value="C:extracellular space"/>
    <property type="evidence" value="ECO:0007669"/>
    <property type="project" value="InterPro"/>
</dbReference>
<reference evidence="6 7" key="1">
    <citation type="submission" date="2023-11" db="EMBL/GenBank/DDBJ databases">
        <authorList>
            <person name="Hedman E."/>
            <person name="Englund M."/>
            <person name="Stromberg M."/>
            <person name="Nyberg Akerstrom W."/>
            <person name="Nylinder S."/>
            <person name="Jareborg N."/>
            <person name="Kallberg Y."/>
            <person name="Kronander E."/>
        </authorList>
    </citation>
    <scope>NUCLEOTIDE SEQUENCE [LARGE SCALE GENOMIC DNA]</scope>
</reference>
<dbReference type="InterPro" id="IPR036186">
    <property type="entry name" value="Serpin_sf"/>
</dbReference>
<dbReference type="Proteomes" id="UP001314205">
    <property type="component" value="Unassembled WGS sequence"/>
</dbReference>
<dbReference type="Gene3D" id="3.30.497.10">
    <property type="entry name" value="Antithrombin, subunit I, domain 2"/>
    <property type="match status" value="1"/>
</dbReference>
<dbReference type="InterPro" id="IPR042185">
    <property type="entry name" value="Serpin_sf_2"/>
</dbReference>
<feature type="chain" id="PRO_5043909173" description="Serpin domain-containing protein" evidence="4">
    <location>
        <begin position="18"/>
        <end position="404"/>
    </location>
</feature>
<sequence length="404" mass="46077">MTKIIFIFCSLIPFIFAQCTIENVEPFFSRSVYDFSIDLLRRIAQKTDYHFVAATLSPWTLLAYTSLGAANNSLEELNTILKSHPHKCFNNEFFEITKSVYIPSANTTLEGTSATFVDEKIPVKEVFQNKIKRVGVSEVKLVSFDNYDYVAAYINNYIKTATNAAIDEIVLASDLKNVALMIIDALRFKSTWKIPFPIGKTIEKSFYDDMNNKLGDVNLMCLKDNFNFKFMDEINATIVDLPYSDDRFSMVLFLPNEGTKLSNVIYSLKEISLKSIFSFFKEQKPKEIIVRLPRFKISSDLNNLKELFIDMGLKTIFDSNQAQFPDTSDHPLYISNLTQKADIEVTEEGMVANAVSKAEFSSMSLHTHTLPFIVTAYRPFFFMIVDKKTVIPVFAGAYSKPSKY</sequence>
<feature type="signal peptide" evidence="4">
    <location>
        <begin position="1"/>
        <end position="17"/>
    </location>
</feature>
<evidence type="ECO:0000256" key="2">
    <source>
        <dbReference type="ARBA" id="ARBA00022900"/>
    </source>
</evidence>
<evidence type="ECO:0000256" key="3">
    <source>
        <dbReference type="RuleBase" id="RU000411"/>
    </source>
</evidence>
<dbReference type="AlphaFoldDB" id="A0AAV1L388"/>
<dbReference type="GO" id="GO:0004867">
    <property type="term" value="F:serine-type endopeptidase inhibitor activity"/>
    <property type="evidence" value="ECO:0007669"/>
    <property type="project" value="UniProtKB-KW"/>
</dbReference>
<keyword evidence="1" id="KW-0646">Protease inhibitor</keyword>
<organism evidence="6 7">
    <name type="scientific">Parnassius mnemosyne</name>
    <name type="common">clouded apollo</name>
    <dbReference type="NCBI Taxonomy" id="213953"/>
    <lineage>
        <taxon>Eukaryota</taxon>
        <taxon>Metazoa</taxon>
        <taxon>Ecdysozoa</taxon>
        <taxon>Arthropoda</taxon>
        <taxon>Hexapoda</taxon>
        <taxon>Insecta</taxon>
        <taxon>Pterygota</taxon>
        <taxon>Neoptera</taxon>
        <taxon>Endopterygota</taxon>
        <taxon>Lepidoptera</taxon>
        <taxon>Glossata</taxon>
        <taxon>Ditrysia</taxon>
        <taxon>Papilionoidea</taxon>
        <taxon>Papilionidae</taxon>
        <taxon>Parnassiinae</taxon>
        <taxon>Parnassini</taxon>
        <taxon>Parnassius</taxon>
        <taxon>Driopa</taxon>
    </lineage>
</organism>